<proteinExistence type="predicted"/>
<dbReference type="EMBL" id="SMOG01000004">
    <property type="protein sequence ID" value="TDF73677.1"/>
    <property type="molecule type" value="Genomic_DNA"/>
</dbReference>
<protein>
    <submittedName>
        <fullName evidence="1">Uncharacterized protein</fullName>
    </submittedName>
</protein>
<sequence>MIEVILNGKKIESEAGITILELAKRNGIKIPTLCDDEELNPYGSCWVCLVEVKGRKGFVTSCGTTIAPGMEIITDSAEISNARKMALELLISNHYADCEAPCKLACPALVDVQSYVSLIVNGQYHDAVKVIKKTLPMPLSIGRICPAFCEKECRRQIVDESIAIRQLKRFAADEDLNDAWSYIPEKKESTGKKVAIIGAGPSGLTCGYYLSNQGYEVKVFESAAEAGGWLRYGIPEYRLPKDILDREIELMCSNGMEIEYNIKLGQDLKLNELSQAYDAVYLAIGAQKAVPFPVKGSDLQGCFLGVDFLKAHSLGQTPYLGKKVAVVGGGNTAIDCARTAIRLGCEVTVIYRRTRQEMPAEPEEIEAAEKEGVIFHYLSNPVEYIGSDGKLQQVKIEKMQLGEPDSSGRRRPVPTGEYFLESYDSIIAAISQIPEVEIFAQEDNFIQGQILPISRWQTAIVDEKTMYTGLANVFAGGDFRRGPATAIEAIADGYFAAEAIDRFLKGQKIEKDTFRFDSKKGYKIQDISPKEYRKYEKIAREKMPNIPIDKAKNSFEEVELGFNEISAKFEAERCLECGCQVNETCKLREYCTDLKVEALSYPGTINKYCIDYSHPYILRDPNKCIDCGRCVRICSEIQGPGVLGYIYRGFSTLIAPEFGESLTKTSCESCGKCIAVCPVGALVERNINYKLNPLEKEKTKQNCGICGIGCCIQCECQSGVPVLIGTDEKAPGFNGRNLCFKGRFGWQAFYTEERLKSPVVKRKGKWEPINWQETYSLLQEKVKELSSYAFAISPLITLEEMLILGKAAKNTGSVLYASQDYHFFSSQYLPLKPNLEPYQIFEDFSEFVVIGEISQNLRTLLRLQQKKGKRLVSVLCQNSTALHFADKVYSSLSALQGNKNQLFIYNINQISEKDIYEILNLAVSLDSGLGNILESSDYPNYYGLQLLNSEWKDNVDAELILSYGTKSKKFSNTKFSVEILPFIDSSSEADLILPQPTYLEIDGTALANQGYITHYYNPAKSNLINQILHLFLQLGWIPPAGGDMNYWNQLAEDSLKAGFNHQLYSYQPEKIEQKDLRDYVVSANDIGNQKINIFYEKRKEPTSFERRLYKNR</sequence>
<name>A0AC61QJZ9_9BACT</name>
<reference evidence="1" key="1">
    <citation type="submission" date="2019-03" db="EMBL/GenBank/DDBJ databases">
        <title>Candidatus Syntrophosphaera thermopropionivorans: a novel player in syntrophic propionate oxidation during anaerobic digestion.</title>
        <authorList>
            <person name="Dyksma S."/>
        </authorList>
    </citation>
    <scope>NUCLEOTIDE SEQUENCE</scope>
    <source>
        <strain evidence="1">W5</strain>
    </source>
</reference>
<comment type="caution">
    <text evidence="1">The sequence shown here is derived from an EMBL/GenBank/DDBJ whole genome shotgun (WGS) entry which is preliminary data.</text>
</comment>
<evidence type="ECO:0000313" key="1">
    <source>
        <dbReference type="EMBL" id="TDF73677.1"/>
    </source>
</evidence>
<dbReference type="Proteomes" id="UP000294588">
    <property type="component" value="Unassembled WGS sequence"/>
</dbReference>
<accession>A0AC61QJZ9</accession>
<gene>
    <name evidence="1" type="ORF">E0946_02645</name>
</gene>
<keyword evidence="2" id="KW-1185">Reference proteome</keyword>
<organism evidence="1 2">
    <name type="scientific">Candidatus Syntrophosphaera thermopropionivorans</name>
    <dbReference type="NCBI Taxonomy" id="2593015"/>
    <lineage>
        <taxon>Bacteria</taxon>
        <taxon>Pseudomonadati</taxon>
        <taxon>Candidatus Cloacimonadota</taxon>
        <taxon>Candidatus Cloacimonadia</taxon>
        <taxon>Candidatus Cloacimonadales</taxon>
        <taxon>Candidatus Cloacimonadaceae</taxon>
        <taxon>Candidatus Syntrophosphaera</taxon>
    </lineage>
</organism>
<evidence type="ECO:0000313" key="2">
    <source>
        <dbReference type="Proteomes" id="UP000294588"/>
    </source>
</evidence>